<keyword evidence="3" id="KW-1185">Reference proteome</keyword>
<gene>
    <name evidence="2" type="ORF">G2W53_014337</name>
</gene>
<protein>
    <submittedName>
        <fullName evidence="2">Uncharacterized protein</fullName>
    </submittedName>
</protein>
<reference evidence="2" key="1">
    <citation type="submission" date="2020-09" db="EMBL/GenBank/DDBJ databases">
        <title>Genome-Enabled Discovery of Anthraquinone Biosynthesis in Senna tora.</title>
        <authorList>
            <person name="Kang S.-H."/>
            <person name="Pandey R.P."/>
            <person name="Lee C.-M."/>
            <person name="Sim J.-S."/>
            <person name="Jeong J.-T."/>
            <person name="Choi B.-S."/>
            <person name="Jung M."/>
            <person name="Ginzburg D."/>
            <person name="Zhao K."/>
            <person name="Won S.Y."/>
            <person name="Oh T.-J."/>
            <person name="Yu Y."/>
            <person name="Kim N.-H."/>
            <person name="Lee O.R."/>
            <person name="Lee T.-H."/>
            <person name="Bashyal P."/>
            <person name="Kim T.-S."/>
            <person name="Lee W.-H."/>
            <person name="Kawkins C."/>
            <person name="Kim C.-K."/>
            <person name="Kim J.S."/>
            <person name="Ahn B.O."/>
            <person name="Rhee S.Y."/>
            <person name="Sohng J.K."/>
        </authorList>
    </citation>
    <scope>NUCLEOTIDE SEQUENCE</scope>
    <source>
        <tissue evidence="2">Leaf</tissue>
    </source>
</reference>
<evidence type="ECO:0000313" key="3">
    <source>
        <dbReference type="Proteomes" id="UP000634136"/>
    </source>
</evidence>
<dbReference type="AlphaFoldDB" id="A0A835C3Z8"/>
<accession>A0A835C3Z8</accession>
<evidence type="ECO:0000256" key="1">
    <source>
        <dbReference type="SAM" id="MobiDB-lite"/>
    </source>
</evidence>
<feature type="region of interest" description="Disordered" evidence="1">
    <location>
        <begin position="1"/>
        <end position="28"/>
    </location>
</feature>
<proteinExistence type="predicted"/>
<evidence type="ECO:0000313" key="2">
    <source>
        <dbReference type="EMBL" id="KAF7832004.1"/>
    </source>
</evidence>
<dbReference type="Proteomes" id="UP000634136">
    <property type="component" value="Unassembled WGS sequence"/>
</dbReference>
<feature type="compositionally biased region" description="Basic and acidic residues" evidence="1">
    <location>
        <begin position="1"/>
        <end position="12"/>
    </location>
</feature>
<dbReference type="EMBL" id="JAAIUW010000005">
    <property type="protein sequence ID" value="KAF7832004.1"/>
    <property type="molecule type" value="Genomic_DNA"/>
</dbReference>
<name>A0A835C3Z8_9FABA</name>
<organism evidence="2 3">
    <name type="scientific">Senna tora</name>
    <dbReference type="NCBI Taxonomy" id="362788"/>
    <lineage>
        <taxon>Eukaryota</taxon>
        <taxon>Viridiplantae</taxon>
        <taxon>Streptophyta</taxon>
        <taxon>Embryophyta</taxon>
        <taxon>Tracheophyta</taxon>
        <taxon>Spermatophyta</taxon>
        <taxon>Magnoliopsida</taxon>
        <taxon>eudicotyledons</taxon>
        <taxon>Gunneridae</taxon>
        <taxon>Pentapetalae</taxon>
        <taxon>rosids</taxon>
        <taxon>fabids</taxon>
        <taxon>Fabales</taxon>
        <taxon>Fabaceae</taxon>
        <taxon>Caesalpinioideae</taxon>
        <taxon>Cassia clade</taxon>
        <taxon>Senna</taxon>
    </lineage>
</organism>
<sequence length="28" mass="3244">MTHLPCDHESRSSIKSTRIPEYNAKRSV</sequence>
<comment type="caution">
    <text evidence="2">The sequence shown here is derived from an EMBL/GenBank/DDBJ whole genome shotgun (WGS) entry which is preliminary data.</text>
</comment>